<dbReference type="InterPro" id="IPR013094">
    <property type="entry name" value="AB_hydrolase_3"/>
</dbReference>
<dbReference type="InterPro" id="IPR050300">
    <property type="entry name" value="GDXG_lipolytic_enzyme"/>
</dbReference>
<protein>
    <submittedName>
        <fullName evidence="3">Acetyl esterase/lipase</fullName>
    </submittedName>
</protein>
<dbReference type="GO" id="GO:0016787">
    <property type="term" value="F:hydrolase activity"/>
    <property type="evidence" value="ECO:0007669"/>
    <property type="project" value="UniProtKB-KW"/>
</dbReference>
<reference evidence="3 4" key="1">
    <citation type="submission" date="2020-08" db="EMBL/GenBank/DDBJ databases">
        <title>Genomic Encyclopedia of Type Strains, Phase IV (KMG-IV): sequencing the most valuable type-strain genomes for metagenomic binning, comparative biology and taxonomic classification.</title>
        <authorList>
            <person name="Goeker M."/>
        </authorList>
    </citation>
    <scope>NUCLEOTIDE SEQUENCE [LARGE SCALE GENOMIC DNA]</scope>
    <source>
        <strain evidence="3 4">DSM 29853</strain>
    </source>
</reference>
<dbReference type="PANTHER" id="PTHR48081">
    <property type="entry name" value="AB HYDROLASE SUPERFAMILY PROTEIN C4A8.06C"/>
    <property type="match status" value="1"/>
</dbReference>
<dbReference type="Proteomes" id="UP000528286">
    <property type="component" value="Unassembled WGS sequence"/>
</dbReference>
<gene>
    <name evidence="3" type="ORF">GGR23_003211</name>
</gene>
<evidence type="ECO:0000259" key="2">
    <source>
        <dbReference type="Pfam" id="PF07859"/>
    </source>
</evidence>
<organism evidence="3 4">
    <name type="scientific">Gellertiella hungarica</name>
    <dbReference type="NCBI Taxonomy" id="1572859"/>
    <lineage>
        <taxon>Bacteria</taxon>
        <taxon>Pseudomonadati</taxon>
        <taxon>Pseudomonadota</taxon>
        <taxon>Alphaproteobacteria</taxon>
        <taxon>Hyphomicrobiales</taxon>
        <taxon>Rhizobiaceae</taxon>
        <taxon>Gellertiella</taxon>
    </lineage>
</organism>
<sequence length="331" mass="34977">MTTMNPKPVPLDPEMLAPLALLVPPDTPPMTRAMLAAIRAEMERGIPSVEAAVGDLPVEWSEHRAPGPDGGDDIPITILAPRGHGARVKAGGAPLPALYNIHGGGMMVGNRRMDVPRLAAMVVEHGVVAATVDYRLAPEHPDPAPVEDCHAGLVWFAGQARDLGIDPDRLIVMGGSAGGGLSAGVALMARDRNSVKLAGQLLLCPMIDDTNSTLSSHQFLAGTTWTRAANLLGWECLLGDRMGTDQVSPYAAPTRAADLSGLPPAFIEAGSAEMFRDENIAYANRIWAAGGSAELHVWSGGFHGFDVFAPESELARAALASRSSWIRRILR</sequence>
<dbReference type="EMBL" id="JACIEZ010000007">
    <property type="protein sequence ID" value="MBB4065998.1"/>
    <property type="molecule type" value="Genomic_DNA"/>
</dbReference>
<evidence type="ECO:0000313" key="3">
    <source>
        <dbReference type="EMBL" id="MBB4065998.1"/>
    </source>
</evidence>
<dbReference type="InterPro" id="IPR029058">
    <property type="entry name" value="AB_hydrolase_fold"/>
</dbReference>
<dbReference type="SUPFAM" id="SSF53474">
    <property type="entry name" value="alpha/beta-Hydrolases"/>
    <property type="match status" value="1"/>
</dbReference>
<name>A0A7W6J716_9HYPH</name>
<comment type="caution">
    <text evidence="3">The sequence shown here is derived from an EMBL/GenBank/DDBJ whole genome shotgun (WGS) entry which is preliminary data.</text>
</comment>
<evidence type="ECO:0000313" key="4">
    <source>
        <dbReference type="Proteomes" id="UP000528286"/>
    </source>
</evidence>
<dbReference type="Gene3D" id="3.40.50.1820">
    <property type="entry name" value="alpha/beta hydrolase"/>
    <property type="match status" value="1"/>
</dbReference>
<accession>A0A7W6J716</accession>
<dbReference type="AlphaFoldDB" id="A0A7W6J716"/>
<dbReference type="Pfam" id="PF07859">
    <property type="entry name" value="Abhydrolase_3"/>
    <property type="match status" value="1"/>
</dbReference>
<evidence type="ECO:0000256" key="1">
    <source>
        <dbReference type="ARBA" id="ARBA00022801"/>
    </source>
</evidence>
<keyword evidence="1" id="KW-0378">Hydrolase</keyword>
<feature type="domain" description="Alpha/beta hydrolase fold-3" evidence="2">
    <location>
        <begin position="100"/>
        <end position="305"/>
    </location>
</feature>
<dbReference type="PANTHER" id="PTHR48081:SF8">
    <property type="entry name" value="ALPHA_BETA HYDROLASE FOLD-3 DOMAIN-CONTAINING PROTEIN-RELATED"/>
    <property type="match status" value="1"/>
</dbReference>
<keyword evidence="4" id="KW-1185">Reference proteome</keyword>
<proteinExistence type="predicted"/>
<dbReference type="RefSeq" id="WP_210296994.1">
    <property type="nucleotide sequence ID" value="NZ_JACIEZ010000007.1"/>
</dbReference>